<dbReference type="RefSeq" id="WP_007781812.1">
    <property type="nucleotide sequence ID" value="NZ_CM001441.1"/>
</dbReference>
<dbReference type="InterPro" id="IPR020617">
    <property type="entry name" value="Thiolase_C"/>
</dbReference>
<dbReference type="Gene3D" id="3.40.47.10">
    <property type="match status" value="2"/>
</dbReference>
<comment type="catalytic activity">
    <reaction evidence="8">
        <text>2 acetyl-CoA = acetoacetyl-CoA + CoA</text>
        <dbReference type="Rhea" id="RHEA:21036"/>
        <dbReference type="ChEBI" id="CHEBI:57286"/>
        <dbReference type="ChEBI" id="CHEBI:57287"/>
        <dbReference type="ChEBI" id="CHEBI:57288"/>
        <dbReference type="EC" id="2.3.1.9"/>
    </reaction>
</comment>
<evidence type="ECO:0000313" key="14">
    <source>
        <dbReference type="Proteomes" id="UP000005104"/>
    </source>
</evidence>
<evidence type="ECO:0000256" key="9">
    <source>
        <dbReference type="PIRSR" id="PIRSR000429-1"/>
    </source>
</evidence>
<dbReference type="InterPro" id="IPR020613">
    <property type="entry name" value="Thiolase_CS"/>
</dbReference>
<evidence type="ECO:0000256" key="10">
    <source>
        <dbReference type="RuleBase" id="RU003557"/>
    </source>
</evidence>
<dbReference type="GO" id="GO:0003985">
    <property type="term" value="F:acetyl-CoA C-acetyltransferase activity"/>
    <property type="evidence" value="ECO:0007669"/>
    <property type="project" value="UniProtKB-EC"/>
</dbReference>
<organism evidence="13 14">
    <name type="scientific">Desulfosporosinus youngiae DSM 17734</name>
    <dbReference type="NCBI Taxonomy" id="768710"/>
    <lineage>
        <taxon>Bacteria</taxon>
        <taxon>Bacillati</taxon>
        <taxon>Bacillota</taxon>
        <taxon>Clostridia</taxon>
        <taxon>Eubacteriales</taxon>
        <taxon>Desulfitobacteriaceae</taxon>
        <taxon>Desulfosporosinus</taxon>
    </lineage>
</organism>
<dbReference type="EC" id="2.3.1.9" evidence="3"/>
<dbReference type="Pfam" id="PF02803">
    <property type="entry name" value="Thiolase_C"/>
    <property type="match status" value="1"/>
</dbReference>
<comment type="similarity">
    <text evidence="2 10">Belongs to the thiolase-like superfamily. Thiolase family.</text>
</comment>
<feature type="domain" description="Thiolase C-terminal" evidence="12">
    <location>
        <begin position="275"/>
        <end position="402"/>
    </location>
</feature>
<dbReference type="CDD" id="cd00751">
    <property type="entry name" value="thiolase"/>
    <property type="match status" value="1"/>
</dbReference>
<evidence type="ECO:0000256" key="2">
    <source>
        <dbReference type="ARBA" id="ARBA00010982"/>
    </source>
</evidence>
<feature type="active site" description="Acyl-thioester intermediate" evidence="9">
    <location>
        <position position="87"/>
    </location>
</feature>
<evidence type="ECO:0000259" key="11">
    <source>
        <dbReference type="Pfam" id="PF00108"/>
    </source>
</evidence>
<dbReference type="PIRSF" id="PIRSF000429">
    <property type="entry name" value="Ac-CoA_Ac_transf"/>
    <property type="match status" value="1"/>
</dbReference>
<comment type="subcellular location">
    <subcellularLocation>
        <location evidence="1">Cytoplasm</location>
    </subcellularLocation>
</comment>
<evidence type="ECO:0000256" key="1">
    <source>
        <dbReference type="ARBA" id="ARBA00004496"/>
    </source>
</evidence>
<keyword evidence="5 10" id="KW-0012">Acyltransferase</keyword>
<dbReference type="InterPro" id="IPR002155">
    <property type="entry name" value="Thiolase"/>
</dbReference>
<evidence type="ECO:0000256" key="7">
    <source>
        <dbReference type="ARBA" id="ARBA00044137"/>
    </source>
</evidence>
<accession>H5Y3A4</accession>
<evidence type="ECO:0000259" key="12">
    <source>
        <dbReference type="Pfam" id="PF02803"/>
    </source>
</evidence>
<evidence type="ECO:0000256" key="8">
    <source>
        <dbReference type="ARBA" id="ARBA00051550"/>
    </source>
</evidence>
<dbReference type="EMBL" id="CM001441">
    <property type="protein sequence ID" value="EHQ88873.1"/>
    <property type="molecule type" value="Genomic_DNA"/>
</dbReference>
<gene>
    <name evidence="13" type="ORF">DesyoDRAFT_1745</name>
</gene>
<dbReference type="STRING" id="768710.DesyoDRAFT_1745"/>
<dbReference type="InterPro" id="IPR020615">
    <property type="entry name" value="Thiolase_acyl_enz_int_AS"/>
</dbReference>
<keyword evidence="4 10" id="KW-0808">Transferase</keyword>
<dbReference type="PANTHER" id="PTHR18919:SF107">
    <property type="entry name" value="ACETYL-COA ACETYLTRANSFERASE, CYTOSOLIC"/>
    <property type="match status" value="1"/>
</dbReference>
<dbReference type="eggNOG" id="COG0183">
    <property type="taxonomic scope" value="Bacteria"/>
</dbReference>
<dbReference type="GO" id="GO:0006635">
    <property type="term" value="P:fatty acid beta-oxidation"/>
    <property type="evidence" value="ECO:0007669"/>
    <property type="project" value="TreeGrafter"/>
</dbReference>
<feature type="active site" description="Proton acceptor" evidence="9">
    <location>
        <position position="389"/>
    </location>
</feature>
<dbReference type="HOGENOM" id="CLU_031026_0_0_9"/>
<dbReference type="AlphaFoldDB" id="H5Y3A4"/>
<dbReference type="NCBIfam" id="TIGR01930">
    <property type="entry name" value="AcCoA-C-Actrans"/>
    <property type="match status" value="1"/>
</dbReference>
<reference evidence="13 14" key="1">
    <citation type="submission" date="2011-11" db="EMBL/GenBank/DDBJ databases">
        <title>The Noncontiguous Finished genome of Desulfosporosinus youngiae DSM 17734.</title>
        <authorList>
            <consortium name="US DOE Joint Genome Institute (JGI-PGF)"/>
            <person name="Lucas S."/>
            <person name="Han J."/>
            <person name="Lapidus A."/>
            <person name="Cheng J.-F."/>
            <person name="Goodwin L."/>
            <person name="Pitluck S."/>
            <person name="Peters L."/>
            <person name="Ovchinnikova G."/>
            <person name="Lu M."/>
            <person name="Land M.L."/>
            <person name="Hauser L."/>
            <person name="Pester M."/>
            <person name="Spring S."/>
            <person name="Ollivier B."/>
            <person name="Rattei T."/>
            <person name="Klenk H.-P."/>
            <person name="Wagner M."/>
            <person name="Loy A."/>
            <person name="Woyke T.J."/>
        </authorList>
    </citation>
    <scope>NUCLEOTIDE SEQUENCE [LARGE SCALE GENOMIC DNA]</scope>
    <source>
        <strain evidence="13 14">DSM 17734</strain>
    </source>
</reference>
<dbReference type="InterPro" id="IPR016039">
    <property type="entry name" value="Thiolase-like"/>
</dbReference>
<dbReference type="PROSITE" id="PS00737">
    <property type="entry name" value="THIOLASE_2"/>
    <property type="match status" value="1"/>
</dbReference>
<dbReference type="InterPro" id="IPR020616">
    <property type="entry name" value="Thiolase_N"/>
</dbReference>
<dbReference type="Proteomes" id="UP000005104">
    <property type="component" value="Chromosome"/>
</dbReference>
<protein>
    <recommendedName>
        <fullName evidence="7">Acetyl-CoA acetyltransferase</fullName>
        <ecNumber evidence="3">2.3.1.9</ecNumber>
    </recommendedName>
    <alternativeName>
        <fullName evidence="6">Acetoacetyl-CoA thiolase</fullName>
    </alternativeName>
</protein>
<dbReference type="PROSITE" id="PS00098">
    <property type="entry name" value="THIOLASE_1"/>
    <property type="match status" value="1"/>
</dbReference>
<evidence type="ECO:0000256" key="3">
    <source>
        <dbReference type="ARBA" id="ARBA00012705"/>
    </source>
</evidence>
<dbReference type="Pfam" id="PF00108">
    <property type="entry name" value="Thiolase_N"/>
    <property type="match status" value="1"/>
</dbReference>
<feature type="active site" description="Proton acceptor" evidence="9">
    <location>
        <position position="359"/>
    </location>
</feature>
<evidence type="ECO:0000256" key="6">
    <source>
        <dbReference type="ARBA" id="ARBA00030755"/>
    </source>
</evidence>
<dbReference type="InterPro" id="IPR020610">
    <property type="entry name" value="Thiolase_AS"/>
</dbReference>
<proteinExistence type="inferred from homology"/>
<feature type="domain" description="Thiolase N-terminal" evidence="11">
    <location>
        <begin position="4"/>
        <end position="268"/>
    </location>
</feature>
<evidence type="ECO:0000256" key="4">
    <source>
        <dbReference type="ARBA" id="ARBA00022679"/>
    </source>
</evidence>
<name>H5Y3A4_9FIRM</name>
<evidence type="ECO:0000256" key="5">
    <source>
        <dbReference type="ARBA" id="ARBA00023315"/>
    </source>
</evidence>
<dbReference type="GO" id="GO:0005737">
    <property type="term" value="C:cytoplasm"/>
    <property type="evidence" value="ECO:0007669"/>
    <property type="project" value="UniProtKB-SubCell"/>
</dbReference>
<sequence>MNKVVITSFARTAVGAYCGGLKTVPVEELAALVVKEALNRSELSDMDIDGIILGHVISSADAPNLARTAALLNGLEGTPGLTVNRICGSGIQAIISAAQQIQTGGGDIMVAGGAEALSRIPYYLPLSVRYEGFYRGTQEMKCSDTGCQANAQPQQIYPAIQHMGHTAENIVAKYQISREDQDLFAYNSQMRAKDAMDSGRFAQEIIPVKIKTKKAATLFDTDEHPRPNTTIESLAKLKPVFKEGGSVTVGNSSGANDGAAALVLMAEDKCREMGLKPLAYMTDYAITALNPHYMGLGPVSAIQKLLRKTGLQLEDIDLIEINEAFAGQMLGCMKELGMYLGSHMYQRLNVNGGGISLGHPLGCSGARIAGTLVYELQLRQGRYGIASACIGGGQGIAILIEKA</sequence>
<keyword evidence="14" id="KW-1185">Reference proteome</keyword>
<dbReference type="PANTHER" id="PTHR18919">
    <property type="entry name" value="ACETYL-COA C-ACYLTRANSFERASE"/>
    <property type="match status" value="1"/>
</dbReference>
<dbReference type="FunFam" id="3.40.47.10:FF:000010">
    <property type="entry name" value="Acetyl-CoA acetyltransferase (Thiolase)"/>
    <property type="match status" value="1"/>
</dbReference>
<evidence type="ECO:0000313" key="13">
    <source>
        <dbReference type="EMBL" id="EHQ88873.1"/>
    </source>
</evidence>
<dbReference type="PROSITE" id="PS00099">
    <property type="entry name" value="THIOLASE_3"/>
    <property type="match status" value="1"/>
</dbReference>
<dbReference type="SUPFAM" id="SSF53901">
    <property type="entry name" value="Thiolase-like"/>
    <property type="match status" value="2"/>
</dbReference>